<sequence length="56" mass="5964">MTVAKRAYRGLGGKIAEESDISLRLATAHRGKGSFSIVDERSEEASTAAAKRSVIN</sequence>
<dbReference type="InParanoid" id="A7E7E6"/>
<dbReference type="AlphaFoldDB" id="A7E7E6"/>
<dbReference type="GeneID" id="5493458"/>
<keyword evidence="2" id="KW-1185">Reference proteome</keyword>
<name>A7E7E6_SCLS1</name>
<dbReference type="Proteomes" id="UP000001312">
    <property type="component" value="Unassembled WGS sequence"/>
</dbReference>
<gene>
    <name evidence="1" type="ORF">SS1G_01224</name>
</gene>
<proteinExistence type="predicted"/>
<organism evidence="1 2">
    <name type="scientific">Sclerotinia sclerotiorum (strain ATCC 18683 / 1980 / Ss-1)</name>
    <name type="common">White mold</name>
    <name type="synonym">Whetzelinia sclerotiorum</name>
    <dbReference type="NCBI Taxonomy" id="665079"/>
    <lineage>
        <taxon>Eukaryota</taxon>
        <taxon>Fungi</taxon>
        <taxon>Dikarya</taxon>
        <taxon>Ascomycota</taxon>
        <taxon>Pezizomycotina</taxon>
        <taxon>Leotiomycetes</taxon>
        <taxon>Helotiales</taxon>
        <taxon>Sclerotiniaceae</taxon>
        <taxon>Sclerotinia</taxon>
    </lineage>
</organism>
<dbReference type="EMBL" id="CH476622">
    <property type="protein sequence ID" value="EDN96298.1"/>
    <property type="molecule type" value="Genomic_DNA"/>
</dbReference>
<accession>A7E7E6</accession>
<dbReference type="KEGG" id="ssl:SS1G_01224"/>
<dbReference type="HOGENOM" id="CLU_3015567_0_0_1"/>
<evidence type="ECO:0000313" key="2">
    <source>
        <dbReference type="Proteomes" id="UP000001312"/>
    </source>
</evidence>
<protein>
    <submittedName>
        <fullName evidence="1">Uncharacterized protein</fullName>
    </submittedName>
</protein>
<dbReference type="RefSeq" id="XP_001597030.1">
    <property type="nucleotide sequence ID" value="XM_001596980.1"/>
</dbReference>
<reference evidence="2" key="1">
    <citation type="journal article" date="2011" name="PLoS Genet.">
        <title>Genomic analysis of the necrotrophic fungal pathogens Sclerotinia sclerotiorum and Botrytis cinerea.</title>
        <authorList>
            <person name="Amselem J."/>
            <person name="Cuomo C.A."/>
            <person name="van Kan J.A."/>
            <person name="Viaud M."/>
            <person name="Benito E.P."/>
            <person name="Couloux A."/>
            <person name="Coutinho P.M."/>
            <person name="de Vries R.P."/>
            <person name="Dyer P.S."/>
            <person name="Fillinger S."/>
            <person name="Fournier E."/>
            <person name="Gout L."/>
            <person name="Hahn M."/>
            <person name="Kohn L."/>
            <person name="Lapalu N."/>
            <person name="Plummer K.M."/>
            <person name="Pradier J.M."/>
            <person name="Quevillon E."/>
            <person name="Sharon A."/>
            <person name="Simon A."/>
            <person name="ten Have A."/>
            <person name="Tudzynski B."/>
            <person name="Tudzynski P."/>
            <person name="Wincker P."/>
            <person name="Andrew M."/>
            <person name="Anthouard V."/>
            <person name="Beever R.E."/>
            <person name="Beffa R."/>
            <person name="Benoit I."/>
            <person name="Bouzid O."/>
            <person name="Brault B."/>
            <person name="Chen Z."/>
            <person name="Choquer M."/>
            <person name="Collemare J."/>
            <person name="Cotton P."/>
            <person name="Danchin E.G."/>
            <person name="Da Silva C."/>
            <person name="Gautier A."/>
            <person name="Giraud C."/>
            <person name="Giraud T."/>
            <person name="Gonzalez C."/>
            <person name="Grossetete S."/>
            <person name="Guldener U."/>
            <person name="Henrissat B."/>
            <person name="Howlett B.J."/>
            <person name="Kodira C."/>
            <person name="Kretschmer M."/>
            <person name="Lappartient A."/>
            <person name="Leroch M."/>
            <person name="Levis C."/>
            <person name="Mauceli E."/>
            <person name="Neuveglise C."/>
            <person name="Oeser B."/>
            <person name="Pearson M."/>
            <person name="Poulain J."/>
            <person name="Poussereau N."/>
            <person name="Quesneville H."/>
            <person name="Rascle C."/>
            <person name="Schumacher J."/>
            <person name="Segurens B."/>
            <person name="Sexton A."/>
            <person name="Silva E."/>
            <person name="Sirven C."/>
            <person name="Soanes D.M."/>
            <person name="Talbot N.J."/>
            <person name="Templeton M."/>
            <person name="Yandava C."/>
            <person name="Yarden O."/>
            <person name="Zeng Q."/>
            <person name="Rollins J.A."/>
            <person name="Lebrun M.H."/>
            <person name="Dickman M."/>
        </authorList>
    </citation>
    <scope>NUCLEOTIDE SEQUENCE [LARGE SCALE GENOMIC DNA]</scope>
    <source>
        <strain evidence="2">ATCC 18683 / 1980 / Ss-1</strain>
    </source>
</reference>
<evidence type="ECO:0000313" key="1">
    <source>
        <dbReference type="EMBL" id="EDN96298.1"/>
    </source>
</evidence>